<dbReference type="EMBL" id="CP090978">
    <property type="protein sequence ID" value="UJF32405.1"/>
    <property type="molecule type" value="Genomic_DNA"/>
</dbReference>
<sequence length="259" mass="30467">MSKILRRHINSKWAKTKAIQTASRLETYIPLTKRMTYRTLKQMLHKHRMVYIKPDSGMFGNGVMRVEWHKGRQDQSYFYQEGETPRSFGRFVDMYRSIRKLIGKRRYLVQRGIELLTYKGNRFDIRVMVQQSPVQEWETTGIIGRVAHPRKIVTNFHNGGALKDPGLLLQGYMADRESKKLMHRLQLIGLHAAKAMQSRFKGVNEIGVDVAIDHKLHPWILEVNTSPDPYIFRRLRDKRVYAKVMQYAKSNGRVKPKNR</sequence>
<dbReference type="Gene3D" id="3.30.470.20">
    <property type="entry name" value="ATP-grasp fold, B domain"/>
    <property type="match status" value="1"/>
</dbReference>
<protein>
    <submittedName>
        <fullName evidence="1">YheC/YheD family protein</fullName>
    </submittedName>
</protein>
<gene>
    <name evidence="1" type="ORF">L0M14_22325</name>
</gene>
<dbReference type="RefSeq" id="WP_235118749.1">
    <property type="nucleotide sequence ID" value="NZ_CP090978.1"/>
</dbReference>
<organism evidence="1 2">
    <name type="scientific">Paenibacillus hexagrammi</name>
    <dbReference type="NCBI Taxonomy" id="2908839"/>
    <lineage>
        <taxon>Bacteria</taxon>
        <taxon>Bacillati</taxon>
        <taxon>Bacillota</taxon>
        <taxon>Bacilli</taxon>
        <taxon>Bacillales</taxon>
        <taxon>Paenibacillaceae</taxon>
        <taxon>Paenibacillus</taxon>
    </lineage>
</organism>
<name>A0ABY3SG42_9BACL</name>
<dbReference type="Proteomes" id="UP001649230">
    <property type="component" value="Chromosome"/>
</dbReference>
<accession>A0ABY3SG42</accession>
<evidence type="ECO:0000313" key="1">
    <source>
        <dbReference type="EMBL" id="UJF32405.1"/>
    </source>
</evidence>
<dbReference type="InterPro" id="IPR026838">
    <property type="entry name" value="YheC/D"/>
</dbReference>
<dbReference type="SUPFAM" id="SSF56059">
    <property type="entry name" value="Glutathione synthetase ATP-binding domain-like"/>
    <property type="match status" value="1"/>
</dbReference>
<proteinExistence type="predicted"/>
<dbReference type="Pfam" id="PF14398">
    <property type="entry name" value="ATPgrasp_YheCD"/>
    <property type="match status" value="1"/>
</dbReference>
<reference evidence="1 2" key="1">
    <citation type="journal article" date="2024" name="Int. J. Syst. Evol. Microbiol.">
        <title>Paenibacillus hexagrammi sp. nov., a novel bacterium isolated from the gut content of Hexagrammos agrammus.</title>
        <authorList>
            <person name="Jung H.K."/>
            <person name="Kim D.G."/>
            <person name="Zin H."/>
            <person name="Park J."/>
            <person name="Jung H."/>
            <person name="Kim Y.O."/>
            <person name="Kong H.J."/>
            <person name="Kim J.W."/>
            <person name="Kim Y.S."/>
        </authorList>
    </citation>
    <scope>NUCLEOTIDE SEQUENCE [LARGE SCALE GENOMIC DNA]</scope>
    <source>
        <strain evidence="1 2">YPD9-1</strain>
    </source>
</reference>
<keyword evidence="2" id="KW-1185">Reference proteome</keyword>
<evidence type="ECO:0000313" key="2">
    <source>
        <dbReference type="Proteomes" id="UP001649230"/>
    </source>
</evidence>